<proteinExistence type="predicted"/>
<dbReference type="Proteomes" id="UP000193642">
    <property type="component" value="Unassembled WGS sequence"/>
</dbReference>
<name>A0A1Y2C9K4_9FUNG</name>
<evidence type="ECO:0000313" key="1">
    <source>
        <dbReference type="EMBL" id="ORY42995.1"/>
    </source>
</evidence>
<reference evidence="1 2" key="1">
    <citation type="submission" date="2016-07" db="EMBL/GenBank/DDBJ databases">
        <title>Pervasive Adenine N6-methylation of Active Genes in Fungi.</title>
        <authorList>
            <consortium name="DOE Joint Genome Institute"/>
            <person name="Mondo S.J."/>
            <person name="Dannebaum R.O."/>
            <person name="Kuo R.C."/>
            <person name="Labutti K."/>
            <person name="Haridas S."/>
            <person name="Kuo A."/>
            <person name="Salamov A."/>
            <person name="Ahrendt S.R."/>
            <person name="Lipzen A."/>
            <person name="Sullivan W."/>
            <person name="Andreopoulos W.B."/>
            <person name="Clum A."/>
            <person name="Lindquist E."/>
            <person name="Daum C."/>
            <person name="Ramamoorthy G.K."/>
            <person name="Gryganskyi A."/>
            <person name="Culley D."/>
            <person name="Magnuson J.K."/>
            <person name="James T.Y."/>
            <person name="O'Malley M.A."/>
            <person name="Stajich J.E."/>
            <person name="Spatafora J.W."/>
            <person name="Visel A."/>
            <person name="Grigoriev I.V."/>
        </authorList>
    </citation>
    <scope>NUCLEOTIDE SEQUENCE [LARGE SCALE GENOMIC DNA]</scope>
    <source>
        <strain evidence="1 2">JEL800</strain>
    </source>
</reference>
<sequence length="246" mass="27451">MDSAITPENVIIPTKGELVLLLWQSLLETYADRGYNTIPSLSLSSIDCSPLPDLCRSVFNVVSFPTINLYRDGQLVSTLRENVFVDVLLVLGKARYNAWKNITETPPTPPTSLQSYTVTISPPPSHSQDWNPSLHHNFTFPQFKNFSESLNLKITHTPLTTLPRLLSTSKTPIILFFGASFCPHTLVFNEPWLSLQTALVTNPLHSPPSHSLKLNARIPRRSVGITWGTMGSRLLSCFTVVCTFRS</sequence>
<evidence type="ECO:0008006" key="3">
    <source>
        <dbReference type="Google" id="ProtNLM"/>
    </source>
</evidence>
<dbReference type="EMBL" id="MCGO01000026">
    <property type="protein sequence ID" value="ORY42995.1"/>
    <property type="molecule type" value="Genomic_DNA"/>
</dbReference>
<keyword evidence="2" id="KW-1185">Reference proteome</keyword>
<comment type="caution">
    <text evidence="1">The sequence shown here is derived from an EMBL/GenBank/DDBJ whole genome shotgun (WGS) entry which is preliminary data.</text>
</comment>
<evidence type="ECO:0000313" key="2">
    <source>
        <dbReference type="Proteomes" id="UP000193642"/>
    </source>
</evidence>
<protein>
    <recommendedName>
        <fullName evidence="3">Thioredoxin domain-containing protein</fullName>
    </recommendedName>
</protein>
<organism evidence="1 2">
    <name type="scientific">Rhizoclosmatium globosum</name>
    <dbReference type="NCBI Taxonomy" id="329046"/>
    <lineage>
        <taxon>Eukaryota</taxon>
        <taxon>Fungi</taxon>
        <taxon>Fungi incertae sedis</taxon>
        <taxon>Chytridiomycota</taxon>
        <taxon>Chytridiomycota incertae sedis</taxon>
        <taxon>Chytridiomycetes</taxon>
        <taxon>Chytridiales</taxon>
        <taxon>Chytriomycetaceae</taxon>
        <taxon>Rhizoclosmatium</taxon>
    </lineage>
</organism>
<gene>
    <name evidence="1" type="ORF">BCR33DRAFT_268068</name>
</gene>
<dbReference type="AlphaFoldDB" id="A0A1Y2C9K4"/>
<accession>A0A1Y2C9K4</accession>